<protein>
    <recommendedName>
        <fullName evidence="4">Concanavalin A-like lectin/glucanases superfamily protein</fullName>
    </recommendedName>
</protein>
<gene>
    <name evidence="2" type="ORF">SAMN02745166_02420</name>
</gene>
<dbReference type="AlphaFoldDB" id="A0A1T4Y422"/>
<dbReference type="EMBL" id="FUYE01000007">
    <property type="protein sequence ID" value="SKA96549.1"/>
    <property type="molecule type" value="Genomic_DNA"/>
</dbReference>
<organism evidence="2 3">
    <name type="scientific">Prosthecobacter debontii</name>
    <dbReference type="NCBI Taxonomy" id="48467"/>
    <lineage>
        <taxon>Bacteria</taxon>
        <taxon>Pseudomonadati</taxon>
        <taxon>Verrucomicrobiota</taxon>
        <taxon>Verrucomicrobiia</taxon>
        <taxon>Verrucomicrobiales</taxon>
        <taxon>Verrucomicrobiaceae</taxon>
        <taxon>Prosthecobacter</taxon>
    </lineage>
</organism>
<reference evidence="3" key="1">
    <citation type="submission" date="2017-02" db="EMBL/GenBank/DDBJ databases">
        <authorList>
            <person name="Varghese N."/>
            <person name="Submissions S."/>
        </authorList>
    </citation>
    <scope>NUCLEOTIDE SEQUENCE [LARGE SCALE GENOMIC DNA]</scope>
    <source>
        <strain evidence="3">ATCC 700200</strain>
    </source>
</reference>
<keyword evidence="3" id="KW-1185">Reference proteome</keyword>
<proteinExistence type="predicted"/>
<accession>A0A1T4Y422</accession>
<evidence type="ECO:0000256" key="1">
    <source>
        <dbReference type="SAM" id="SignalP"/>
    </source>
</evidence>
<dbReference type="RefSeq" id="WP_078813617.1">
    <property type="nucleotide sequence ID" value="NZ_FUYE01000007.1"/>
</dbReference>
<dbReference type="STRING" id="48467.SAMN02745166_02420"/>
<dbReference type="OrthoDB" id="253983at2"/>
<feature type="signal peptide" evidence="1">
    <location>
        <begin position="1"/>
        <end position="19"/>
    </location>
</feature>
<feature type="chain" id="PRO_5010574612" description="Concanavalin A-like lectin/glucanases superfamily protein" evidence="1">
    <location>
        <begin position="20"/>
        <end position="245"/>
    </location>
</feature>
<evidence type="ECO:0000313" key="3">
    <source>
        <dbReference type="Proteomes" id="UP000190774"/>
    </source>
</evidence>
<evidence type="ECO:0008006" key="4">
    <source>
        <dbReference type="Google" id="ProtNLM"/>
    </source>
</evidence>
<name>A0A1T4Y422_9BACT</name>
<keyword evidence="1" id="KW-0732">Signal</keyword>
<evidence type="ECO:0000313" key="2">
    <source>
        <dbReference type="EMBL" id="SKA96549.1"/>
    </source>
</evidence>
<dbReference type="Proteomes" id="UP000190774">
    <property type="component" value="Unassembled WGS sequence"/>
</dbReference>
<sequence>MKAAFAVLLLGASFFQAQAAELKPLLAQPDQVVLKDDFSKPGPFNKKQWGARQGTRWVIEDGVLRGRPSTPEYQAKKKDHKGYEPRISSPVTPAQFIAQFSIRFSEGSPTAIVPFVEFGHHVCRLRFSEEGVEIVAEGESVKVAESHELKFEPGRWYHALAEMKGEEFVIQFVEGPTLYAKHPCFAKPAPSGGNGLGVAGTNDGKVELDNVTLWSIQAEAQTGWETKRQTFPAYTPVPLAKKKAK</sequence>